<feature type="region of interest" description="Disordered" evidence="1">
    <location>
        <begin position="353"/>
        <end position="372"/>
    </location>
</feature>
<protein>
    <recommendedName>
        <fullName evidence="5">Glycerophosphoryl diester phosphodiesterase membrane domain-containing protein</fullName>
    </recommendedName>
</protein>
<feature type="transmembrane region" description="Helical" evidence="2">
    <location>
        <begin position="108"/>
        <end position="129"/>
    </location>
</feature>
<reference evidence="3" key="1">
    <citation type="journal article" date="2014" name="Int. J. Syst. Evol. Microbiol.">
        <title>Complete genome sequence of Corynebacterium casei LMG S-19264T (=DSM 44701T), isolated from a smear-ripened cheese.</title>
        <authorList>
            <consortium name="US DOE Joint Genome Institute (JGI-PGF)"/>
            <person name="Walter F."/>
            <person name="Albersmeier A."/>
            <person name="Kalinowski J."/>
            <person name="Ruckert C."/>
        </authorList>
    </citation>
    <scope>NUCLEOTIDE SEQUENCE</scope>
    <source>
        <strain evidence="3">CGMCC 1.12785</strain>
    </source>
</reference>
<evidence type="ECO:0000313" key="4">
    <source>
        <dbReference type="Proteomes" id="UP000616114"/>
    </source>
</evidence>
<feature type="transmembrane region" description="Helical" evidence="2">
    <location>
        <begin position="63"/>
        <end position="88"/>
    </location>
</feature>
<feature type="transmembrane region" description="Helical" evidence="2">
    <location>
        <begin position="293"/>
        <end position="326"/>
    </location>
</feature>
<dbReference type="EMBL" id="BMFY01000009">
    <property type="protein sequence ID" value="GGA18389.1"/>
    <property type="molecule type" value="Genomic_DNA"/>
</dbReference>
<dbReference type="AlphaFoldDB" id="A0A8J2XJ00"/>
<dbReference type="RefSeq" id="WP_188550921.1">
    <property type="nucleotide sequence ID" value="NZ_BMFY01000009.1"/>
</dbReference>
<accession>A0A8J2XJ00</accession>
<organism evidence="3 4">
    <name type="scientific">Sediminivirga luteola</name>
    <dbReference type="NCBI Taxonomy" id="1774748"/>
    <lineage>
        <taxon>Bacteria</taxon>
        <taxon>Bacillati</taxon>
        <taxon>Actinomycetota</taxon>
        <taxon>Actinomycetes</taxon>
        <taxon>Micrococcales</taxon>
        <taxon>Brevibacteriaceae</taxon>
        <taxon>Sediminivirga</taxon>
    </lineage>
</organism>
<proteinExistence type="predicted"/>
<reference evidence="3" key="2">
    <citation type="submission" date="2020-09" db="EMBL/GenBank/DDBJ databases">
        <authorList>
            <person name="Sun Q."/>
            <person name="Zhou Y."/>
        </authorList>
    </citation>
    <scope>NUCLEOTIDE SEQUENCE</scope>
    <source>
        <strain evidence="3">CGMCC 1.12785</strain>
    </source>
</reference>
<evidence type="ECO:0000313" key="3">
    <source>
        <dbReference type="EMBL" id="GGA18389.1"/>
    </source>
</evidence>
<gene>
    <name evidence="3" type="ORF">GCM10011333_21790</name>
</gene>
<feature type="transmembrane region" description="Helical" evidence="2">
    <location>
        <begin position="259"/>
        <end position="287"/>
    </location>
</feature>
<evidence type="ECO:0000256" key="1">
    <source>
        <dbReference type="SAM" id="MobiDB-lite"/>
    </source>
</evidence>
<keyword evidence="2" id="KW-0472">Membrane</keyword>
<keyword evidence="4" id="KW-1185">Reference proteome</keyword>
<feature type="transmembrane region" description="Helical" evidence="2">
    <location>
        <begin position="161"/>
        <end position="188"/>
    </location>
</feature>
<dbReference type="Proteomes" id="UP000616114">
    <property type="component" value="Unassembled WGS sequence"/>
</dbReference>
<feature type="transmembrane region" description="Helical" evidence="2">
    <location>
        <begin position="194"/>
        <end position="216"/>
    </location>
</feature>
<evidence type="ECO:0008006" key="5">
    <source>
        <dbReference type="Google" id="ProtNLM"/>
    </source>
</evidence>
<keyword evidence="2" id="KW-1133">Transmembrane helix</keyword>
<evidence type="ECO:0000256" key="2">
    <source>
        <dbReference type="SAM" id="Phobius"/>
    </source>
</evidence>
<name>A0A8J2XJ00_9MICO</name>
<sequence>MSTWSTPRSWSGTGAAGRPAAAGVRGRRWYPVPPPGVVPIRQLAFFELLDGGLRVIRANPRSVLGPPALVSAVAAVAGWVIGAVLIWSVTELGMGLSLDDAGFVGLQLVVQAVASVAGLLSYASVLLFAGTSAHAVQRGLFGEKPRLRDTWRALRGSRLRLLGLTVVFALAQLLALLVLCLPAAGAGILLGSGIAAGLLVLAGLGLWLLFFAFCYVRFAPAGAAMVWEGLGLRAALKRSWTLTGRGFLRLLGLHLTGGFLSSTIISLVITPVTYVLMVVALLIAFTLEDDASALIALLIGVLAVVSGLGTFVSAILFAYMGGIAVLAYLDQRIRLEGYDIVLLAEAEQLAAERERGNGGDGTVPGPLPGVMP</sequence>
<comment type="caution">
    <text evidence="3">The sequence shown here is derived from an EMBL/GenBank/DDBJ whole genome shotgun (WGS) entry which is preliminary data.</text>
</comment>
<keyword evidence="2" id="KW-0812">Transmembrane</keyword>